<evidence type="ECO:0000256" key="1">
    <source>
        <dbReference type="SAM" id="MobiDB-lite"/>
    </source>
</evidence>
<feature type="compositionally biased region" description="Basic and acidic residues" evidence="1">
    <location>
        <begin position="24"/>
        <end position="36"/>
    </location>
</feature>
<accession>A0ABQ9P979</accession>
<sequence>MDCTTSRPHIQPESPTRILPTTLREVHHSGAEEARQRQLHSAQSIQTNRPLEHGGQDHGCYRSKKIELPCRNTRITARQPHGREKTTVD</sequence>
<evidence type="ECO:0000313" key="2">
    <source>
        <dbReference type="EMBL" id="KAK0367677.1"/>
    </source>
</evidence>
<feature type="compositionally biased region" description="Polar residues" evidence="1">
    <location>
        <begin position="39"/>
        <end position="49"/>
    </location>
</feature>
<feature type="region of interest" description="Disordered" evidence="1">
    <location>
        <begin position="1"/>
        <end position="60"/>
    </location>
</feature>
<comment type="caution">
    <text evidence="2">The sequence shown here is derived from an EMBL/GenBank/DDBJ whole genome shotgun (WGS) entry which is preliminary data.</text>
</comment>
<gene>
    <name evidence="2" type="ORF">CLIM01_14967</name>
</gene>
<name>A0ABQ9P979_9PEZI</name>
<dbReference type="EMBL" id="JARUPT010001167">
    <property type="protein sequence ID" value="KAK0367677.1"/>
    <property type="molecule type" value="Genomic_DNA"/>
</dbReference>
<keyword evidence="3" id="KW-1185">Reference proteome</keyword>
<protein>
    <submittedName>
        <fullName evidence="2">Uncharacterized protein</fullName>
    </submittedName>
</protein>
<proteinExistence type="predicted"/>
<organism evidence="2 3">
    <name type="scientific">Colletotrichum limetticola</name>
    <dbReference type="NCBI Taxonomy" id="1209924"/>
    <lineage>
        <taxon>Eukaryota</taxon>
        <taxon>Fungi</taxon>
        <taxon>Dikarya</taxon>
        <taxon>Ascomycota</taxon>
        <taxon>Pezizomycotina</taxon>
        <taxon>Sordariomycetes</taxon>
        <taxon>Hypocreomycetidae</taxon>
        <taxon>Glomerellales</taxon>
        <taxon>Glomerellaceae</taxon>
        <taxon>Colletotrichum</taxon>
        <taxon>Colletotrichum acutatum species complex</taxon>
    </lineage>
</organism>
<reference evidence="2" key="1">
    <citation type="submission" date="2023-04" db="EMBL/GenBank/DDBJ databases">
        <title>Colletotrichum limetticola genome sequence.</title>
        <authorList>
            <person name="Baroncelli R."/>
        </authorList>
    </citation>
    <scope>NUCLEOTIDE SEQUENCE</scope>
    <source>
        <strain evidence="2">KLA-Anderson</strain>
    </source>
</reference>
<evidence type="ECO:0000313" key="3">
    <source>
        <dbReference type="Proteomes" id="UP001169217"/>
    </source>
</evidence>
<dbReference type="Proteomes" id="UP001169217">
    <property type="component" value="Unassembled WGS sequence"/>
</dbReference>
<feature type="compositionally biased region" description="Basic and acidic residues" evidence="1">
    <location>
        <begin position="50"/>
        <end position="60"/>
    </location>
</feature>